<dbReference type="AlphaFoldDB" id="C0CGT5"/>
<dbReference type="Proteomes" id="UP000003100">
    <property type="component" value="Unassembled WGS sequence"/>
</dbReference>
<evidence type="ECO:0000313" key="2">
    <source>
        <dbReference type="Proteomes" id="UP000003100"/>
    </source>
</evidence>
<proteinExistence type="predicted"/>
<name>C0CGT5_BLAHS</name>
<dbReference type="EMBL" id="ACBZ01000002">
    <property type="protein sequence ID" value="EEG50991.1"/>
    <property type="molecule type" value="Genomic_DNA"/>
</dbReference>
<accession>C0CGT5</accession>
<gene>
    <name evidence="1" type="ORF">RUMHYD_00048</name>
</gene>
<reference evidence="1 2" key="1">
    <citation type="submission" date="2009-01" db="EMBL/GenBank/DDBJ databases">
        <authorList>
            <person name="Fulton L."/>
            <person name="Clifton S."/>
            <person name="Fulton B."/>
            <person name="Xu J."/>
            <person name="Minx P."/>
            <person name="Pepin K.H."/>
            <person name="Johnson M."/>
            <person name="Bhonagiri V."/>
            <person name="Nash W.E."/>
            <person name="Mardis E.R."/>
            <person name="Wilson R.K."/>
        </authorList>
    </citation>
    <scope>NUCLEOTIDE SEQUENCE [LARGE SCALE GENOMIC DNA]</scope>
    <source>
        <strain evidence="2">DSM 10507 / JCM 14656 / S5a33</strain>
    </source>
</reference>
<dbReference type="HOGENOM" id="CLU_2614948_0_0_9"/>
<dbReference type="PATRIC" id="fig|476272.21.peg.3054"/>
<evidence type="ECO:0000313" key="1">
    <source>
        <dbReference type="EMBL" id="EEG50991.1"/>
    </source>
</evidence>
<comment type="caution">
    <text evidence="1">The sequence shown here is derived from an EMBL/GenBank/DDBJ whole genome shotgun (WGS) entry which is preliminary data.</text>
</comment>
<sequence length="78" mass="8920">MRIRLTVVIAVSADEKKAESKTRISRTISCIGTLESNEVHSFFNHIVVRYNTIYMISEKKASFKKFRIGGVENEKTVL</sequence>
<organism evidence="1 2">
    <name type="scientific">Blautia hydrogenotrophica (strain DSM 10507 / JCM 14656 / S5a33)</name>
    <name type="common">Ruminococcus hydrogenotrophicus</name>
    <dbReference type="NCBI Taxonomy" id="476272"/>
    <lineage>
        <taxon>Bacteria</taxon>
        <taxon>Bacillati</taxon>
        <taxon>Bacillota</taxon>
        <taxon>Clostridia</taxon>
        <taxon>Lachnospirales</taxon>
        <taxon>Lachnospiraceae</taxon>
        <taxon>Blautia</taxon>
    </lineage>
</organism>
<protein>
    <submittedName>
        <fullName evidence="1">Uncharacterized protein</fullName>
    </submittedName>
</protein>
<reference evidence="1 2" key="2">
    <citation type="submission" date="2009-02" db="EMBL/GenBank/DDBJ databases">
        <title>Draft genome sequence of Blautia hydrogenotrophica DSM 10507 (Ruminococcus hydrogenotrophicus DSM 10507).</title>
        <authorList>
            <person name="Sudarsanam P."/>
            <person name="Ley R."/>
            <person name="Guruge J."/>
            <person name="Turnbaugh P.J."/>
            <person name="Mahowald M."/>
            <person name="Liep D."/>
            <person name="Gordon J."/>
        </authorList>
    </citation>
    <scope>NUCLEOTIDE SEQUENCE [LARGE SCALE GENOMIC DNA]</scope>
    <source>
        <strain evidence="2">DSM 10507 / JCM 14656 / S5a33</strain>
    </source>
</reference>
<keyword evidence="2" id="KW-1185">Reference proteome</keyword>